<protein>
    <submittedName>
        <fullName evidence="2">Uncharacterized protein</fullName>
    </submittedName>
</protein>
<organism evidence="2 3">
    <name type="scientific">Tissierella pigra</name>
    <dbReference type="NCBI Taxonomy" id="2607614"/>
    <lineage>
        <taxon>Bacteria</taxon>
        <taxon>Bacillati</taxon>
        <taxon>Bacillota</taxon>
        <taxon>Tissierellia</taxon>
        <taxon>Tissierellales</taxon>
        <taxon>Tissierellaceae</taxon>
        <taxon>Tissierella</taxon>
    </lineage>
</organism>
<keyword evidence="3" id="KW-1185">Reference proteome</keyword>
<proteinExistence type="predicted"/>
<sequence length="122" mass="14099">MRCIFELKNNFLRMDIVNSSIIGGIVSIVFTFSNDVLEIINNMNQKINIEISKNGNKELIRKISNVKITNNIEMFIVVFIIVFICTLMVLFIEKMLNSVKNIPTIYLNEKEIKIIEDILEGD</sequence>
<reference evidence="2 3" key="1">
    <citation type="submission" date="2019-09" db="EMBL/GenBank/DDBJ databases">
        <title>In-depth cultivation of the pig gut microbiome towards novel bacterial diversity and tailored functional studies.</title>
        <authorList>
            <person name="Wylensek D."/>
            <person name="Hitch T.C.A."/>
            <person name="Clavel T."/>
        </authorList>
    </citation>
    <scope>NUCLEOTIDE SEQUENCE [LARGE SCALE GENOMIC DNA]</scope>
    <source>
        <strain evidence="2 3">WCA3-693-APC-4?</strain>
    </source>
</reference>
<feature type="transmembrane region" description="Helical" evidence="1">
    <location>
        <begin position="12"/>
        <end position="33"/>
    </location>
</feature>
<dbReference type="AlphaFoldDB" id="A0A6N7Y1D8"/>
<keyword evidence="1" id="KW-0812">Transmembrane</keyword>
<comment type="caution">
    <text evidence="2">The sequence shown here is derived from an EMBL/GenBank/DDBJ whole genome shotgun (WGS) entry which is preliminary data.</text>
</comment>
<feature type="transmembrane region" description="Helical" evidence="1">
    <location>
        <begin position="74"/>
        <end position="92"/>
    </location>
</feature>
<evidence type="ECO:0000256" key="1">
    <source>
        <dbReference type="SAM" id="Phobius"/>
    </source>
</evidence>
<name>A0A6N7Y1D8_9FIRM</name>
<dbReference type="EMBL" id="VUNQ01000036">
    <property type="protein sequence ID" value="MSU02555.1"/>
    <property type="molecule type" value="Genomic_DNA"/>
</dbReference>
<keyword evidence="1" id="KW-0472">Membrane</keyword>
<keyword evidence="1" id="KW-1133">Transmembrane helix</keyword>
<evidence type="ECO:0000313" key="3">
    <source>
        <dbReference type="Proteomes" id="UP000469523"/>
    </source>
</evidence>
<evidence type="ECO:0000313" key="2">
    <source>
        <dbReference type="EMBL" id="MSU02555.1"/>
    </source>
</evidence>
<gene>
    <name evidence="2" type="ORF">FYJ83_13930</name>
</gene>
<dbReference type="Proteomes" id="UP000469523">
    <property type="component" value="Unassembled WGS sequence"/>
</dbReference>
<accession>A0A6N7Y1D8</accession>